<feature type="binding site" evidence="12">
    <location>
        <position position="227"/>
    </location>
    <ligand>
        <name>[2Fe-2S] cluster</name>
        <dbReference type="ChEBI" id="CHEBI:190135"/>
    </ligand>
</feature>
<dbReference type="RefSeq" id="WP_093193968.1">
    <property type="nucleotide sequence ID" value="NZ_FNEV01000006.1"/>
</dbReference>
<dbReference type="Gene3D" id="2.40.30.10">
    <property type="entry name" value="Translation factors"/>
    <property type="match status" value="1"/>
</dbReference>
<evidence type="ECO:0000256" key="10">
    <source>
        <dbReference type="ARBA" id="ARBA00034078"/>
    </source>
</evidence>
<dbReference type="Gene3D" id="3.40.50.80">
    <property type="entry name" value="Nucleotide-binding domain of ferredoxin-NADP reductase (FNR) module"/>
    <property type="match status" value="1"/>
</dbReference>
<dbReference type="InterPro" id="IPR012165">
    <property type="entry name" value="Cyt_c3_hydrogenase_gsu"/>
</dbReference>
<dbReference type="CDD" id="cd06218">
    <property type="entry name" value="DHOD_e_trans"/>
    <property type="match status" value="1"/>
</dbReference>
<dbReference type="InterPro" id="IPR019480">
    <property type="entry name" value="Dihydroorotate_DH_Fe-S-bd"/>
</dbReference>
<evidence type="ECO:0000256" key="3">
    <source>
        <dbReference type="ARBA" id="ARBA00022630"/>
    </source>
</evidence>
<evidence type="ECO:0000256" key="12">
    <source>
        <dbReference type="PIRSR" id="PIRSR006816-2"/>
    </source>
</evidence>
<keyword evidence="7" id="KW-0249">Electron transport</keyword>
<keyword evidence="4 12" id="KW-0001">2Fe-2S</keyword>
<proteinExistence type="inferred from homology"/>
<dbReference type="GO" id="GO:0051537">
    <property type="term" value="F:2 iron, 2 sulfur cluster binding"/>
    <property type="evidence" value="ECO:0007669"/>
    <property type="project" value="UniProtKB-KW"/>
</dbReference>
<dbReference type="InterPro" id="IPR037117">
    <property type="entry name" value="Dihydroorotate_DH_ele_sf"/>
</dbReference>
<comment type="cofactor">
    <cofactor evidence="12">
        <name>[2Fe-2S] cluster</name>
        <dbReference type="ChEBI" id="CHEBI:190135"/>
    </cofactor>
    <text evidence="12">Binds 1 [2Fe-2S] cluster per subunit.</text>
</comment>
<organism evidence="14 15">
    <name type="scientific">Salimicrobium halophilum</name>
    <dbReference type="NCBI Taxonomy" id="86666"/>
    <lineage>
        <taxon>Bacteria</taxon>
        <taxon>Bacillati</taxon>
        <taxon>Bacillota</taxon>
        <taxon>Bacilli</taxon>
        <taxon>Bacillales</taxon>
        <taxon>Bacillaceae</taxon>
        <taxon>Salimicrobium</taxon>
    </lineage>
</organism>
<evidence type="ECO:0000256" key="4">
    <source>
        <dbReference type="ARBA" id="ARBA00022714"/>
    </source>
</evidence>
<keyword evidence="5 12" id="KW-0479">Metal-binding</keyword>
<reference evidence="15" key="1">
    <citation type="submission" date="2016-10" db="EMBL/GenBank/DDBJ databases">
        <authorList>
            <person name="Varghese N."/>
            <person name="Submissions S."/>
        </authorList>
    </citation>
    <scope>NUCLEOTIDE SEQUENCE [LARGE SCALE GENOMIC DNA]</scope>
    <source>
        <strain evidence="15">DSM 4771</strain>
    </source>
</reference>
<dbReference type="InterPro" id="IPR017927">
    <property type="entry name" value="FAD-bd_FR_type"/>
</dbReference>
<dbReference type="SUPFAM" id="SSF52343">
    <property type="entry name" value="Ferredoxin reductase-like, C-terminal NADP-linked domain"/>
    <property type="match status" value="1"/>
</dbReference>
<protein>
    <submittedName>
        <fullName evidence="14">Dihydroorotate dehydrogenase electron transfer subunit</fullName>
    </submittedName>
</protein>
<keyword evidence="2" id="KW-0813">Transport</keyword>
<evidence type="ECO:0000256" key="2">
    <source>
        <dbReference type="ARBA" id="ARBA00022448"/>
    </source>
</evidence>
<dbReference type="GO" id="GO:0046872">
    <property type="term" value="F:metal ion binding"/>
    <property type="evidence" value="ECO:0007669"/>
    <property type="project" value="UniProtKB-KW"/>
</dbReference>
<dbReference type="GO" id="GO:0006221">
    <property type="term" value="P:pyrimidine nucleotide biosynthetic process"/>
    <property type="evidence" value="ECO:0007669"/>
    <property type="project" value="InterPro"/>
</dbReference>
<gene>
    <name evidence="14" type="ORF">SAMN04490247_2254</name>
</gene>
<keyword evidence="3 11" id="KW-0285">Flavoprotein</keyword>
<comment type="cofactor">
    <cofactor evidence="11">
        <name>FAD</name>
        <dbReference type="ChEBI" id="CHEBI:57692"/>
    </cofactor>
    <text evidence="11">Binds 1 FAD per subunit.</text>
</comment>
<evidence type="ECO:0000256" key="11">
    <source>
        <dbReference type="PIRSR" id="PIRSR006816-1"/>
    </source>
</evidence>
<name>A0A1G8UGQ9_9BACI</name>
<dbReference type="Pfam" id="PF10418">
    <property type="entry name" value="DHODB_Fe-S_bind"/>
    <property type="match status" value="1"/>
</dbReference>
<dbReference type="PIRSF" id="PIRSF006816">
    <property type="entry name" value="Cyc3_hyd_g"/>
    <property type="match status" value="1"/>
</dbReference>
<evidence type="ECO:0000256" key="5">
    <source>
        <dbReference type="ARBA" id="ARBA00022723"/>
    </source>
</evidence>
<evidence type="ECO:0000256" key="7">
    <source>
        <dbReference type="ARBA" id="ARBA00022982"/>
    </source>
</evidence>
<dbReference type="STRING" id="86666.SAMN04490247_2254"/>
<dbReference type="AlphaFoldDB" id="A0A1G8UGQ9"/>
<keyword evidence="15" id="KW-1185">Reference proteome</keyword>
<dbReference type="InterPro" id="IPR050353">
    <property type="entry name" value="PyrK_electron_transfer"/>
</dbReference>
<dbReference type="OrthoDB" id="9778346at2"/>
<keyword evidence="9 12" id="KW-0411">Iron-sulfur</keyword>
<dbReference type="PROSITE" id="PS51384">
    <property type="entry name" value="FAD_FR"/>
    <property type="match status" value="1"/>
</dbReference>
<dbReference type="GO" id="GO:0050660">
    <property type="term" value="F:flavin adenine dinucleotide binding"/>
    <property type="evidence" value="ECO:0007669"/>
    <property type="project" value="InterPro"/>
</dbReference>
<evidence type="ECO:0000256" key="8">
    <source>
        <dbReference type="ARBA" id="ARBA00023004"/>
    </source>
</evidence>
<feature type="domain" description="FAD-binding FR-type" evidence="13">
    <location>
        <begin position="1"/>
        <end position="99"/>
    </location>
</feature>
<feature type="binding site" evidence="11">
    <location>
        <begin position="74"/>
        <end position="75"/>
    </location>
    <ligand>
        <name>FAD</name>
        <dbReference type="ChEBI" id="CHEBI:57692"/>
    </ligand>
</feature>
<dbReference type="PANTHER" id="PTHR43513">
    <property type="entry name" value="DIHYDROOROTATE DEHYDROGENASE B (NAD(+)), ELECTRON TRANSFER SUBUNIT"/>
    <property type="match status" value="1"/>
</dbReference>
<keyword evidence="8 12" id="KW-0408">Iron</keyword>
<dbReference type="Gene3D" id="2.10.240.10">
    <property type="entry name" value="Dihydroorotate dehydrogenase, electron transfer subunit"/>
    <property type="match status" value="1"/>
</dbReference>
<dbReference type="InterPro" id="IPR017938">
    <property type="entry name" value="Riboflavin_synthase-like_b-brl"/>
</dbReference>
<evidence type="ECO:0000256" key="9">
    <source>
        <dbReference type="ARBA" id="ARBA00023014"/>
    </source>
</evidence>
<dbReference type="EMBL" id="FNEV01000006">
    <property type="protein sequence ID" value="SDJ52962.1"/>
    <property type="molecule type" value="Genomic_DNA"/>
</dbReference>
<keyword evidence="6 11" id="KW-0274">FAD</keyword>
<feature type="binding site" evidence="12">
    <location>
        <position position="246"/>
    </location>
    <ligand>
        <name>[2Fe-2S] cluster</name>
        <dbReference type="ChEBI" id="CHEBI:190135"/>
    </ligand>
</feature>
<evidence type="ECO:0000313" key="14">
    <source>
        <dbReference type="EMBL" id="SDJ52962.1"/>
    </source>
</evidence>
<feature type="binding site" evidence="12">
    <location>
        <position position="222"/>
    </location>
    <ligand>
        <name>[2Fe-2S] cluster</name>
        <dbReference type="ChEBI" id="CHEBI:190135"/>
    </ligand>
</feature>
<evidence type="ECO:0000259" key="13">
    <source>
        <dbReference type="PROSITE" id="PS51384"/>
    </source>
</evidence>
<comment type="similarity">
    <text evidence="1">Belongs to the PyrK family.</text>
</comment>
<evidence type="ECO:0000256" key="6">
    <source>
        <dbReference type="ARBA" id="ARBA00022827"/>
    </source>
</evidence>
<evidence type="ECO:0000256" key="1">
    <source>
        <dbReference type="ARBA" id="ARBA00006422"/>
    </source>
</evidence>
<dbReference type="InterPro" id="IPR039261">
    <property type="entry name" value="FNR_nucleotide-bd"/>
</dbReference>
<accession>A0A1G8UGQ9</accession>
<dbReference type="PANTHER" id="PTHR43513:SF3">
    <property type="entry name" value="DIHYDROOROTATE DEHYDROGENASE B (NAD(+)), ELECTRON TRANSFER SUBUNIT-RELATED"/>
    <property type="match status" value="1"/>
</dbReference>
<comment type="cofactor">
    <cofactor evidence="10">
        <name>[2Fe-2S] cluster</name>
        <dbReference type="ChEBI" id="CHEBI:190135"/>
    </cofactor>
</comment>
<evidence type="ECO:0000313" key="15">
    <source>
        <dbReference type="Proteomes" id="UP000199225"/>
    </source>
</evidence>
<feature type="binding site" evidence="11">
    <location>
        <begin position="52"/>
        <end position="55"/>
    </location>
    <ligand>
        <name>FAD</name>
        <dbReference type="ChEBI" id="CHEBI:57692"/>
    </ligand>
</feature>
<dbReference type="Proteomes" id="UP000199225">
    <property type="component" value="Unassembled WGS sequence"/>
</dbReference>
<dbReference type="SUPFAM" id="SSF63380">
    <property type="entry name" value="Riboflavin synthase domain-like"/>
    <property type="match status" value="1"/>
</dbReference>
<dbReference type="GO" id="GO:0016491">
    <property type="term" value="F:oxidoreductase activity"/>
    <property type="evidence" value="ECO:0007669"/>
    <property type="project" value="InterPro"/>
</dbReference>
<feature type="binding site" evidence="12">
    <location>
        <position position="230"/>
    </location>
    <ligand>
        <name>[2Fe-2S] cluster</name>
        <dbReference type="ChEBI" id="CHEBI:190135"/>
    </ligand>
</feature>
<sequence>MKQYEAPVLFNRQVSERYWHIAIDTSMMHEAVEPGQFFHVRCADVDSPFLRRPLSVYQIHENTIEFLYLVKGKGTTEMTRIREGETLDVLGPLGKGFELYKQSETVLLVARGVGIATLAAVAQAAFIQGSRCVAVLSARTNEDLLAAEYLEDFGAEVHKVTEEDGTSDVGNVRDIIETDIMARHTIDSIYTCGSRRLSKLSQSISSTFGIPGEIALEEHMGCAMGACFACVCDIREADTLKSVRVCIDGPVFPLNKVVIE</sequence>